<keyword evidence="3" id="KW-1185">Reference proteome</keyword>
<name>A0A8D0FRV7_STROC</name>
<protein>
    <recommendedName>
        <fullName evidence="1">Helicase SMUBP-2/HCS1 1B domain-containing protein</fullName>
    </recommendedName>
</protein>
<accession>A0A8D0FRV7</accession>
<reference evidence="2" key="1">
    <citation type="submission" date="2025-08" db="UniProtKB">
        <authorList>
            <consortium name="Ensembl"/>
        </authorList>
    </citation>
    <scope>IDENTIFICATION</scope>
</reference>
<organism evidence="2 3">
    <name type="scientific">Strix occidentalis caurina</name>
    <name type="common">northern spotted owl</name>
    <dbReference type="NCBI Taxonomy" id="311401"/>
    <lineage>
        <taxon>Eukaryota</taxon>
        <taxon>Metazoa</taxon>
        <taxon>Chordata</taxon>
        <taxon>Craniata</taxon>
        <taxon>Vertebrata</taxon>
        <taxon>Euteleostomi</taxon>
        <taxon>Archelosauria</taxon>
        <taxon>Archosauria</taxon>
        <taxon>Dinosauria</taxon>
        <taxon>Saurischia</taxon>
        <taxon>Theropoda</taxon>
        <taxon>Coelurosauria</taxon>
        <taxon>Aves</taxon>
        <taxon>Neognathae</taxon>
        <taxon>Neoaves</taxon>
        <taxon>Telluraves</taxon>
        <taxon>Strigiformes</taxon>
        <taxon>Strigidae</taxon>
        <taxon>Strix</taxon>
    </lineage>
</organism>
<dbReference type="Proteomes" id="UP000694551">
    <property type="component" value="Unplaced"/>
</dbReference>
<dbReference type="Gene3D" id="2.40.30.270">
    <property type="match status" value="1"/>
</dbReference>
<feature type="domain" description="Helicase SMUBP-2/HCS1 1B" evidence="1">
    <location>
        <begin position="18"/>
        <end position="129"/>
    </location>
</feature>
<sequence>APSETSVQQMFSRLCVVSRAWQESVSLKELQRRGVCLLKLQAASQRTGLYGRLLVTFQPRKHDSDAELPYNSFGPGDIVGLYDSAGEGDPLSSGIVTRVTSKAVTVAFEESRDGLLSLHREGSYRLLQLANDVTYNRLKKMLLCKILYQTGGRCWIDLFGEIFCTLRVRAPGPPQPSTYTKPDTGFSLPWCVKLRVRQVKSSFGWMGESSDVAAVMVVLSKGMESYCGEGEGEIFTLKFPTNRTRGLRSIPAREGRCLPLQMLQLTGKEPEP</sequence>
<dbReference type="GO" id="GO:0003723">
    <property type="term" value="F:RNA binding"/>
    <property type="evidence" value="ECO:0007669"/>
    <property type="project" value="InterPro"/>
</dbReference>
<evidence type="ECO:0000313" key="2">
    <source>
        <dbReference type="Ensembl" id="ENSSOCP00000019854.1"/>
    </source>
</evidence>
<evidence type="ECO:0000313" key="3">
    <source>
        <dbReference type="Proteomes" id="UP000694551"/>
    </source>
</evidence>
<dbReference type="InterPro" id="IPR048761">
    <property type="entry name" value="SMUBP-2_HCS1_1B"/>
</dbReference>
<proteinExistence type="predicted"/>
<dbReference type="FunFam" id="2.40.30.270:FF:000001">
    <property type="entry name" value="Immunoglobulin mu DNA-binding protein 2"/>
    <property type="match status" value="1"/>
</dbReference>
<dbReference type="Ensembl" id="ENSSOCT00000020361.1">
    <property type="protein sequence ID" value="ENSSOCP00000019854.1"/>
    <property type="gene ID" value="ENSSOCG00000014821.1"/>
</dbReference>
<dbReference type="Pfam" id="PF21138">
    <property type="entry name" value="SMUBP-2_HCS1_1B"/>
    <property type="match status" value="1"/>
</dbReference>
<reference evidence="2" key="2">
    <citation type="submission" date="2025-09" db="UniProtKB">
        <authorList>
            <consortium name="Ensembl"/>
        </authorList>
    </citation>
    <scope>IDENTIFICATION</scope>
</reference>
<dbReference type="AlphaFoldDB" id="A0A8D0FRV7"/>
<evidence type="ECO:0000259" key="1">
    <source>
        <dbReference type="Pfam" id="PF21138"/>
    </source>
</evidence>